<evidence type="ECO:0000256" key="1">
    <source>
        <dbReference type="ARBA" id="ARBA00004202"/>
    </source>
</evidence>
<dbReference type="PROSITE" id="PS00211">
    <property type="entry name" value="ABC_TRANSPORTER_1"/>
    <property type="match status" value="1"/>
</dbReference>
<evidence type="ECO:0000256" key="4">
    <source>
        <dbReference type="ARBA" id="ARBA00022475"/>
    </source>
</evidence>
<keyword evidence="3" id="KW-0813">Transport</keyword>
<dbReference type="Pfam" id="PF00005">
    <property type="entry name" value="ABC_tran"/>
    <property type="match status" value="1"/>
</dbReference>
<dbReference type="InterPro" id="IPR050388">
    <property type="entry name" value="ABC_Ni/Peptide_Import"/>
</dbReference>
<keyword evidence="6 9" id="KW-0067">ATP-binding</keyword>
<dbReference type="InterPro" id="IPR027417">
    <property type="entry name" value="P-loop_NTPase"/>
</dbReference>
<feature type="domain" description="ABC transporter" evidence="8">
    <location>
        <begin position="40"/>
        <end position="285"/>
    </location>
</feature>
<dbReference type="PROSITE" id="PS50893">
    <property type="entry name" value="ABC_TRANSPORTER_2"/>
    <property type="match status" value="1"/>
</dbReference>
<dbReference type="GO" id="GO:0005524">
    <property type="term" value="F:ATP binding"/>
    <property type="evidence" value="ECO:0007669"/>
    <property type="project" value="UniProtKB-KW"/>
</dbReference>
<keyword evidence="5" id="KW-0547">Nucleotide-binding</keyword>
<comment type="subcellular location">
    <subcellularLocation>
        <location evidence="1">Cell membrane</location>
        <topology evidence="1">Peripheral membrane protein</topology>
    </subcellularLocation>
</comment>
<dbReference type="EMBL" id="CP159218">
    <property type="protein sequence ID" value="XCG64656.1"/>
    <property type="molecule type" value="Genomic_DNA"/>
</dbReference>
<evidence type="ECO:0000256" key="2">
    <source>
        <dbReference type="ARBA" id="ARBA00005417"/>
    </source>
</evidence>
<evidence type="ECO:0000313" key="9">
    <source>
        <dbReference type="EMBL" id="XCG64656.1"/>
    </source>
</evidence>
<evidence type="ECO:0000259" key="8">
    <source>
        <dbReference type="PROSITE" id="PS50893"/>
    </source>
</evidence>
<keyword evidence="4" id="KW-1003">Cell membrane</keyword>
<dbReference type="InterPro" id="IPR017871">
    <property type="entry name" value="ABC_transporter-like_CS"/>
</dbReference>
<dbReference type="RefSeq" id="WP_353650269.1">
    <property type="nucleotide sequence ID" value="NZ_CP159218.1"/>
</dbReference>
<evidence type="ECO:0000256" key="6">
    <source>
        <dbReference type="ARBA" id="ARBA00022840"/>
    </source>
</evidence>
<dbReference type="InterPro" id="IPR003439">
    <property type="entry name" value="ABC_transporter-like_ATP-bd"/>
</dbReference>
<evidence type="ECO:0000256" key="7">
    <source>
        <dbReference type="ARBA" id="ARBA00023136"/>
    </source>
</evidence>
<dbReference type="CDD" id="cd03257">
    <property type="entry name" value="ABC_NikE_OppD_transporters"/>
    <property type="match status" value="1"/>
</dbReference>
<dbReference type="InterPro" id="IPR013563">
    <property type="entry name" value="Oligopep_ABC_C"/>
</dbReference>
<dbReference type="GO" id="GO:0005886">
    <property type="term" value="C:plasma membrane"/>
    <property type="evidence" value="ECO:0007669"/>
    <property type="project" value="UniProtKB-SubCell"/>
</dbReference>
<evidence type="ECO:0000256" key="3">
    <source>
        <dbReference type="ARBA" id="ARBA00022448"/>
    </source>
</evidence>
<dbReference type="GO" id="GO:0016887">
    <property type="term" value="F:ATP hydrolysis activity"/>
    <property type="evidence" value="ECO:0007669"/>
    <property type="project" value="InterPro"/>
</dbReference>
<protein>
    <submittedName>
        <fullName evidence="9">ABC transporter ATP-binding protein</fullName>
    </submittedName>
</protein>
<reference evidence="9" key="1">
    <citation type="submission" date="2024-05" db="EMBL/GenBank/DDBJ databases">
        <authorList>
            <person name="Cai S.Y."/>
            <person name="Jin L.M."/>
            <person name="Li H.R."/>
        </authorList>
    </citation>
    <scope>NUCLEOTIDE SEQUENCE</scope>
    <source>
        <strain evidence="9">A5-74</strain>
    </source>
</reference>
<dbReference type="Gene3D" id="3.40.50.300">
    <property type="entry name" value="P-loop containing nucleotide triphosphate hydrolases"/>
    <property type="match status" value="1"/>
</dbReference>
<dbReference type="Pfam" id="PF08352">
    <property type="entry name" value="oligo_HPY"/>
    <property type="match status" value="1"/>
</dbReference>
<keyword evidence="7" id="KW-0472">Membrane</keyword>
<organism evidence="9">
    <name type="scientific">Nakamurella sp. A5-74</name>
    <dbReference type="NCBI Taxonomy" id="3158264"/>
    <lineage>
        <taxon>Bacteria</taxon>
        <taxon>Bacillati</taxon>
        <taxon>Actinomycetota</taxon>
        <taxon>Actinomycetes</taxon>
        <taxon>Nakamurellales</taxon>
        <taxon>Nakamurellaceae</taxon>
        <taxon>Nakamurella</taxon>
    </lineage>
</organism>
<dbReference type="SMART" id="SM00382">
    <property type="entry name" value="AAA"/>
    <property type="match status" value="1"/>
</dbReference>
<sequence length="295" mass="31498">MSESQQFPGAPIDLDKGVVTVTPATATSSTAAPAPATDGIRISGLRLKIGTAQILDGVDLVAPSGQVTGVAGESGSGKTMTGMTILGLQPAAAQVSGSIRYDDRELVGLRERELNKLRGKHIAAIFQDPTASLHPMLSIGTQLTDHVRHHLKLSRREARDRATELLEKVRVPEPRAALGKYPHQFSGGQLQRVAIASALACDPRMLIADEPTTALDVTVQAGILRLLRGLCDDLGIGIILVTHDLAVMSSLADTIAVMRHGKVVESGSRYDVIRTPQHPYTRSLIDSLPDHQEVR</sequence>
<proteinExistence type="inferred from homology"/>
<accession>A0AAU8DRL1</accession>
<evidence type="ECO:0000256" key="5">
    <source>
        <dbReference type="ARBA" id="ARBA00022741"/>
    </source>
</evidence>
<dbReference type="PANTHER" id="PTHR43297:SF2">
    <property type="entry name" value="DIPEPTIDE TRANSPORT ATP-BINDING PROTEIN DPPD"/>
    <property type="match status" value="1"/>
</dbReference>
<dbReference type="SUPFAM" id="SSF52540">
    <property type="entry name" value="P-loop containing nucleoside triphosphate hydrolases"/>
    <property type="match status" value="1"/>
</dbReference>
<name>A0AAU8DRL1_9ACTN</name>
<dbReference type="InterPro" id="IPR003593">
    <property type="entry name" value="AAA+_ATPase"/>
</dbReference>
<comment type="similarity">
    <text evidence="2">Belongs to the ABC transporter superfamily.</text>
</comment>
<dbReference type="PANTHER" id="PTHR43297">
    <property type="entry name" value="OLIGOPEPTIDE TRANSPORT ATP-BINDING PROTEIN APPD"/>
    <property type="match status" value="1"/>
</dbReference>
<gene>
    <name evidence="9" type="ORF">ABLG96_04835</name>
</gene>
<dbReference type="GO" id="GO:0015833">
    <property type="term" value="P:peptide transport"/>
    <property type="evidence" value="ECO:0007669"/>
    <property type="project" value="InterPro"/>
</dbReference>
<dbReference type="AlphaFoldDB" id="A0AAU8DRL1"/>